<dbReference type="AlphaFoldDB" id="A0A494RCX1"/>
<feature type="transmembrane region" description="Helical" evidence="1">
    <location>
        <begin position="21"/>
        <end position="42"/>
    </location>
</feature>
<keyword evidence="1" id="KW-0812">Transmembrane</keyword>
<sequence length="135" mass="14431">MLSLTSSVLTPASRRYARRTFAFMGGYVVLMVAVIGGVFDAVQGKPVAWLLALAAAAPIACQIWALLSFMRDSDEFVRAIMAKQFIVASGVAMAVFAAWGFGENFAGAPHLPGWLIIPLFWAAFGATAPFIRSSN</sequence>
<keyword evidence="1" id="KW-0472">Membrane</keyword>
<proteinExistence type="predicted"/>
<dbReference type="OrthoDB" id="119964at2"/>
<reference evidence="2 3" key="1">
    <citation type="submission" date="2018-10" db="EMBL/GenBank/DDBJ databases">
        <title>Complete genome sequence of Brevundimonas naejangsanensis BRV3.</title>
        <authorList>
            <person name="Berrios L."/>
            <person name="Ely B."/>
        </authorList>
    </citation>
    <scope>NUCLEOTIDE SEQUENCE [LARGE SCALE GENOMIC DNA]</scope>
    <source>
        <strain evidence="2 3">BRV3</strain>
    </source>
</reference>
<keyword evidence="1" id="KW-1133">Transmembrane helix</keyword>
<gene>
    <name evidence="2" type="ORF">D8I30_02425</name>
</gene>
<keyword evidence="3" id="KW-1185">Reference proteome</keyword>
<name>A0A494RCX1_9CAUL</name>
<evidence type="ECO:0000256" key="1">
    <source>
        <dbReference type="SAM" id="Phobius"/>
    </source>
</evidence>
<evidence type="ECO:0000313" key="3">
    <source>
        <dbReference type="Proteomes" id="UP000276984"/>
    </source>
</evidence>
<protein>
    <submittedName>
        <fullName evidence="2">Uncharacterized protein</fullName>
    </submittedName>
</protein>
<dbReference type="RefSeq" id="WP_121481325.1">
    <property type="nucleotide sequence ID" value="NZ_CP032707.1"/>
</dbReference>
<organism evidence="2 3">
    <name type="scientific">Brevundimonas naejangsanensis</name>
    <dbReference type="NCBI Taxonomy" id="588932"/>
    <lineage>
        <taxon>Bacteria</taxon>
        <taxon>Pseudomonadati</taxon>
        <taxon>Pseudomonadota</taxon>
        <taxon>Alphaproteobacteria</taxon>
        <taxon>Caulobacterales</taxon>
        <taxon>Caulobacteraceae</taxon>
        <taxon>Brevundimonas</taxon>
    </lineage>
</organism>
<feature type="transmembrane region" description="Helical" evidence="1">
    <location>
        <begin position="48"/>
        <end position="69"/>
    </location>
</feature>
<feature type="transmembrane region" description="Helical" evidence="1">
    <location>
        <begin position="113"/>
        <end position="131"/>
    </location>
</feature>
<dbReference type="EMBL" id="CP032707">
    <property type="protein sequence ID" value="AYG94168.1"/>
    <property type="molecule type" value="Genomic_DNA"/>
</dbReference>
<feature type="transmembrane region" description="Helical" evidence="1">
    <location>
        <begin position="81"/>
        <end position="101"/>
    </location>
</feature>
<accession>A0A494RCX1</accession>
<evidence type="ECO:0000313" key="2">
    <source>
        <dbReference type="EMBL" id="AYG94168.1"/>
    </source>
</evidence>
<dbReference type="Proteomes" id="UP000276984">
    <property type="component" value="Chromosome"/>
</dbReference>